<feature type="compositionally biased region" description="Low complexity" evidence="1">
    <location>
        <begin position="327"/>
        <end position="341"/>
    </location>
</feature>
<evidence type="ECO:0000313" key="3">
    <source>
        <dbReference type="Proteomes" id="UP000799750"/>
    </source>
</evidence>
<feature type="compositionally biased region" description="Basic and acidic residues" evidence="1">
    <location>
        <begin position="291"/>
        <end position="302"/>
    </location>
</feature>
<gene>
    <name evidence="2" type="ORF">BU16DRAFT_584787</name>
</gene>
<feature type="region of interest" description="Disordered" evidence="1">
    <location>
        <begin position="149"/>
        <end position="174"/>
    </location>
</feature>
<reference evidence="2" key="1">
    <citation type="journal article" date="2020" name="Stud. Mycol.">
        <title>101 Dothideomycetes genomes: a test case for predicting lifestyles and emergence of pathogens.</title>
        <authorList>
            <person name="Haridas S."/>
            <person name="Albert R."/>
            <person name="Binder M."/>
            <person name="Bloem J."/>
            <person name="Labutti K."/>
            <person name="Salamov A."/>
            <person name="Andreopoulos B."/>
            <person name="Baker S."/>
            <person name="Barry K."/>
            <person name="Bills G."/>
            <person name="Bluhm B."/>
            <person name="Cannon C."/>
            <person name="Castanera R."/>
            <person name="Culley D."/>
            <person name="Daum C."/>
            <person name="Ezra D."/>
            <person name="Gonzalez J."/>
            <person name="Henrissat B."/>
            <person name="Kuo A."/>
            <person name="Liang C."/>
            <person name="Lipzen A."/>
            <person name="Lutzoni F."/>
            <person name="Magnuson J."/>
            <person name="Mondo S."/>
            <person name="Nolan M."/>
            <person name="Ohm R."/>
            <person name="Pangilinan J."/>
            <person name="Park H.-J."/>
            <person name="Ramirez L."/>
            <person name="Alfaro M."/>
            <person name="Sun H."/>
            <person name="Tritt A."/>
            <person name="Yoshinaga Y."/>
            <person name="Zwiers L.-H."/>
            <person name="Turgeon B."/>
            <person name="Goodwin S."/>
            <person name="Spatafora J."/>
            <person name="Crous P."/>
            <person name="Grigoriev I."/>
        </authorList>
    </citation>
    <scope>NUCLEOTIDE SEQUENCE</scope>
    <source>
        <strain evidence="2">CBS 269.34</strain>
    </source>
</reference>
<organism evidence="2 3">
    <name type="scientific">Lophium mytilinum</name>
    <dbReference type="NCBI Taxonomy" id="390894"/>
    <lineage>
        <taxon>Eukaryota</taxon>
        <taxon>Fungi</taxon>
        <taxon>Dikarya</taxon>
        <taxon>Ascomycota</taxon>
        <taxon>Pezizomycotina</taxon>
        <taxon>Dothideomycetes</taxon>
        <taxon>Pleosporomycetidae</taxon>
        <taxon>Mytilinidiales</taxon>
        <taxon>Mytilinidiaceae</taxon>
        <taxon>Lophium</taxon>
    </lineage>
</organism>
<evidence type="ECO:0000313" key="2">
    <source>
        <dbReference type="EMBL" id="KAF2491542.1"/>
    </source>
</evidence>
<feature type="compositionally biased region" description="Polar residues" evidence="1">
    <location>
        <begin position="149"/>
        <end position="173"/>
    </location>
</feature>
<protein>
    <submittedName>
        <fullName evidence="2">Uncharacterized protein</fullName>
    </submittedName>
</protein>
<keyword evidence="3" id="KW-1185">Reference proteome</keyword>
<dbReference type="AlphaFoldDB" id="A0A6A6QH37"/>
<sequence>MAAAVRLPSQTNHKLVGLGITSSPPPKARPLQPIHNRSPRDPRGYVSPGQERLDRRNRRSSIPIRTTTPHKPRSTLPRTMITPATPELVKRSPTPSNHYRLPPTPPPKDNMLSTTSVKSTIRHVPSTDSFHTSITRAFDEVDGTLPSDSIASTSATTNNNIPPHRTASLSSIRPVSAIKPHESDYNYKYPEAKALPPSHMPKSWNAQHDRYICVADARGDTLGEIAQALRVKFPDIGMPISMGLVDKRLRTLDMRHEGYWKEGLGTAEEGESGYESGVSSVAAKLNGGTGEKGKERASDDRSGSCGSEGKRRSSGLPVPVGSKVARRSLPPRASLSSDRKN</sequence>
<dbReference type="Proteomes" id="UP000799750">
    <property type="component" value="Unassembled WGS sequence"/>
</dbReference>
<feature type="region of interest" description="Disordered" evidence="1">
    <location>
        <begin position="1"/>
        <end position="113"/>
    </location>
</feature>
<name>A0A6A6QH37_9PEZI</name>
<evidence type="ECO:0000256" key="1">
    <source>
        <dbReference type="SAM" id="MobiDB-lite"/>
    </source>
</evidence>
<dbReference type="EMBL" id="MU004195">
    <property type="protein sequence ID" value="KAF2491542.1"/>
    <property type="molecule type" value="Genomic_DNA"/>
</dbReference>
<feature type="region of interest" description="Disordered" evidence="1">
    <location>
        <begin position="283"/>
        <end position="341"/>
    </location>
</feature>
<dbReference type="OrthoDB" id="5383839at2759"/>
<accession>A0A6A6QH37</accession>
<proteinExistence type="predicted"/>